<organism evidence="3 4">
    <name type="scientific">Flammeovirga kamogawensis</name>
    <dbReference type="NCBI Taxonomy" id="373891"/>
    <lineage>
        <taxon>Bacteria</taxon>
        <taxon>Pseudomonadati</taxon>
        <taxon>Bacteroidota</taxon>
        <taxon>Cytophagia</taxon>
        <taxon>Cytophagales</taxon>
        <taxon>Flammeovirgaceae</taxon>
        <taxon>Flammeovirga</taxon>
    </lineage>
</organism>
<proteinExistence type="predicted"/>
<accession>A0ABX8GVL7</accession>
<dbReference type="EMBL" id="CP076128">
    <property type="protein sequence ID" value="QWG07373.1"/>
    <property type="molecule type" value="Genomic_DNA"/>
</dbReference>
<keyword evidence="1" id="KW-0732">Signal</keyword>
<dbReference type="Pfam" id="PF13372">
    <property type="entry name" value="Alginate_exp"/>
    <property type="match status" value="1"/>
</dbReference>
<evidence type="ECO:0000259" key="2">
    <source>
        <dbReference type="Pfam" id="PF13372"/>
    </source>
</evidence>
<name>A0ABX8GVL7_9BACT</name>
<dbReference type="RefSeq" id="WP_144074766.1">
    <property type="nucleotide sequence ID" value="NZ_CP076128.1"/>
</dbReference>
<sequence>MFKKLLSFTLLLLTCGVVQAQDFSIDAQLKPRYEHRNGFNQLRPSNGDADRAADFVSQRARIRMLFNDKSNKFRFGFSAQDVRTWGEIGNFANKDNGNFSIHEAWGELLFTEEFSVKAGRQEISYDDQRIFGAVDWAQQGRSHDAAVFKYEKAFKLHAGVAISATGETPYYNPGVNNYKSLQYLWFNKKFEQLSISALFLNNGVEQDVAGNQTSMPADFETIYSQTLGAHGEWRPGKFGLNASFYYQMGAVGAGKTDLNAYNALVEVLFQASEGLSLNIGGEILSGTDATATDGVNRTFNPLYGTNHKFNGHMDYFYVGGASRLPAGGLTDIYLGATYKMNEWKFYGKVHSFQSSAVIVDGTGAEVGNNLGTELDLNANYKFNDYISIQGGWSAMFATESMQYSTGANAGGDYEKFNNWGWMGIVIKPTLFTTKKKEAKTQG</sequence>
<feature type="signal peptide" evidence="1">
    <location>
        <begin position="1"/>
        <end position="20"/>
    </location>
</feature>
<evidence type="ECO:0000256" key="1">
    <source>
        <dbReference type="SAM" id="SignalP"/>
    </source>
</evidence>
<keyword evidence="4" id="KW-1185">Reference proteome</keyword>
<gene>
    <name evidence="3" type="ORF">KM029_00070</name>
</gene>
<evidence type="ECO:0000313" key="3">
    <source>
        <dbReference type="EMBL" id="QWG07373.1"/>
    </source>
</evidence>
<dbReference type="InterPro" id="IPR025388">
    <property type="entry name" value="Alginate_export_dom"/>
</dbReference>
<feature type="domain" description="Alginate export" evidence="2">
    <location>
        <begin position="25"/>
        <end position="405"/>
    </location>
</feature>
<reference evidence="3 4" key="1">
    <citation type="submission" date="2021-05" db="EMBL/GenBank/DDBJ databases">
        <title>Comparative genomic studies on the polysaccharide-degrading batcterial strains of the Flammeovirga genus.</title>
        <authorList>
            <person name="Zewei F."/>
            <person name="Zheng Z."/>
            <person name="Yu L."/>
            <person name="Ruyue G."/>
            <person name="Yanhong M."/>
            <person name="Yuanyuan C."/>
            <person name="Jingyan G."/>
            <person name="Wenjun H."/>
        </authorList>
    </citation>
    <scope>NUCLEOTIDE SEQUENCE [LARGE SCALE GENOMIC DNA]</scope>
    <source>
        <strain evidence="3 4">YS10</strain>
    </source>
</reference>
<dbReference type="Proteomes" id="UP000682802">
    <property type="component" value="Chromosome 1"/>
</dbReference>
<evidence type="ECO:0000313" key="4">
    <source>
        <dbReference type="Proteomes" id="UP000682802"/>
    </source>
</evidence>
<feature type="chain" id="PRO_5047427784" evidence="1">
    <location>
        <begin position="21"/>
        <end position="442"/>
    </location>
</feature>
<protein>
    <submittedName>
        <fullName evidence="3">Alginate export family protein</fullName>
    </submittedName>
</protein>